<dbReference type="SUPFAM" id="SSF53448">
    <property type="entry name" value="Nucleotide-diphospho-sugar transferases"/>
    <property type="match status" value="1"/>
</dbReference>
<dbReference type="PANTHER" id="PTHR22916:SF51">
    <property type="entry name" value="GLYCOSYLTRANSFERASE EPSH-RELATED"/>
    <property type="match status" value="1"/>
</dbReference>
<organism evidence="4 5">
    <name type="scientific">Paralysiella testudinis</name>
    <dbReference type="NCBI Taxonomy" id="2809020"/>
    <lineage>
        <taxon>Bacteria</taxon>
        <taxon>Pseudomonadati</taxon>
        <taxon>Pseudomonadota</taxon>
        <taxon>Betaproteobacteria</taxon>
        <taxon>Neisseriales</taxon>
        <taxon>Neisseriaceae</taxon>
        <taxon>Paralysiella</taxon>
    </lineage>
</organism>
<proteinExistence type="predicted"/>
<evidence type="ECO:0000256" key="2">
    <source>
        <dbReference type="ARBA" id="ARBA00022679"/>
    </source>
</evidence>
<dbReference type="AlphaFoldDB" id="A0A892ZI46"/>
<dbReference type="InterPro" id="IPR029044">
    <property type="entry name" value="Nucleotide-diphossugar_trans"/>
</dbReference>
<dbReference type="CDD" id="cd00761">
    <property type="entry name" value="Glyco_tranf_GTA_type"/>
    <property type="match status" value="1"/>
</dbReference>
<dbReference type="GO" id="GO:0016758">
    <property type="term" value="F:hexosyltransferase activity"/>
    <property type="evidence" value="ECO:0007669"/>
    <property type="project" value="UniProtKB-ARBA"/>
</dbReference>
<feature type="domain" description="Glycosyltransferase 2-like" evidence="3">
    <location>
        <begin position="9"/>
        <end position="148"/>
    </location>
</feature>
<dbReference type="RefSeq" id="WP_230339410.1">
    <property type="nucleotide sequence ID" value="NZ_CP069798.1"/>
</dbReference>
<keyword evidence="5" id="KW-1185">Reference proteome</keyword>
<keyword evidence="2" id="KW-0808">Transferase</keyword>
<accession>A0A892ZI46</accession>
<gene>
    <name evidence="4" type="ORF">JQU52_01395</name>
</gene>
<dbReference type="InterPro" id="IPR001173">
    <property type="entry name" value="Glyco_trans_2-like"/>
</dbReference>
<evidence type="ECO:0000256" key="1">
    <source>
        <dbReference type="ARBA" id="ARBA00022676"/>
    </source>
</evidence>
<sequence>MNKASKKLSILVPVYNVEHYVAECIESILAQMDEQTELILMNDASTDNSGEIVAQYSTHPWVSIVHAPRNRGLSATRNALRKLAQGEYIWFVDSDDVMCTGAISTVMAQIEATPVDVLIGDYFFWDEGKGIKRQEKSFIGRVAAGKVFQNKQGSFLKNITQSNKNYVWNKIYRHELIAGLDFVEGVKFEDIYFMTDLAEKCRNYVYCDYVLIAYRVRAGSIVTNINEQYIDDYLGAFINRLERWRQWYPDHQDKFEDYLAYKIVKRYAGQITELGKNRQAIMDNRLLICYIYYKYNDVFMRYYHEYSKGLNIFRLYAVNKKLKEIRHIMLQLEEVE</sequence>
<evidence type="ECO:0000259" key="3">
    <source>
        <dbReference type="Pfam" id="PF00535"/>
    </source>
</evidence>
<evidence type="ECO:0000313" key="5">
    <source>
        <dbReference type="Proteomes" id="UP000653156"/>
    </source>
</evidence>
<dbReference type="Pfam" id="PF00535">
    <property type="entry name" value="Glycos_transf_2"/>
    <property type="match status" value="1"/>
</dbReference>
<evidence type="ECO:0000313" key="4">
    <source>
        <dbReference type="EMBL" id="QRQ82118.1"/>
    </source>
</evidence>
<dbReference type="EMBL" id="CP069798">
    <property type="protein sequence ID" value="QRQ82118.1"/>
    <property type="molecule type" value="Genomic_DNA"/>
</dbReference>
<protein>
    <submittedName>
        <fullName evidence="4">Glycosyltransferase</fullName>
    </submittedName>
</protein>
<dbReference type="KEGG" id="ptes:JQU52_01395"/>
<dbReference type="Proteomes" id="UP000653156">
    <property type="component" value="Chromosome"/>
</dbReference>
<reference evidence="4" key="1">
    <citation type="submission" date="2021-02" db="EMBL/GenBank/DDBJ databases">
        <title>Neisseriaceae sp. 26B isolated from the cloaca of a Common Toad-headed Turtle (Mesoclemmys nasuta).</title>
        <authorList>
            <person name="Spergser J."/>
            <person name="Busse H.-J."/>
        </authorList>
    </citation>
    <scope>NUCLEOTIDE SEQUENCE</scope>
    <source>
        <strain evidence="4">26B</strain>
    </source>
</reference>
<name>A0A892ZI46_9NEIS</name>
<keyword evidence="1" id="KW-0328">Glycosyltransferase</keyword>
<dbReference type="Gene3D" id="3.90.550.10">
    <property type="entry name" value="Spore Coat Polysaccharide Biosynthesis Protein SpsA, Chain A"/>
    <property type="match status" value="1"/>
</dbReference>
<dbReference type="PANTHER" id="PTHR22916">
    <property type="entry name" value="GLYCOSYLTRANSFERASE"/>
    <property type="match status" value="1"/>
</dbReference>